<proteinExistence type="inferred from homology"/>
<sequence>MADDMYVVRMPKLGETVTEGTVSRWLKSVGDHVAFDDPLLEVSTDKVDSELPSPYDGVLLEVFVAEGETVAVGTELARIGPAEVAPTNAPSGTPVEVPATPAAAVTTLTKAPAAHRPMGNGSGRLLSPVVRRLAAENSLDLSTVSGSGAGGRIRREDVLAAIAGQAASPTPPVVPVAPVAVPVHGDREEVVALSRIRLVTAERMLQSRQTSPHVWTSVEVDLERIEHARRRHKEQFKKHEGASLTYLAFIARATIDALRAFPAVNSSLDLASKTMTLHRYVNLAIAVDLDEQGLMAPVIKHADTLNLRGMARGIKAVADAAKQKTITPDDLTGSTFTITNPGPLGSYASAAIINQPNVAIMTTDGVSRRPTVVGDAIAIHHMCILGLSYDHRAFDGVTAARFLKYIRDALQERDWDAELA</sequence>
<dbReference type="Pfam" id="PF00364">
    <property type="entry name" value="Biotin_lipoyl"/>
    <property type="match status" value="1"/>
</dbReference>
<dbReference type="InterPro" id="IPR004167">
    <property type="entry name" value="PSBD"/>
</dbReference>
<organism evidence="9 10">
    <name type="scientific">Mycobacterium helveticum</name>
    <dbReference type="NCBI Taxonomy" id="2592811"/>
    <lineage>
        <taxon>Bacteria</taxon>
        <taxon>Bacillati</taxon>
        <taxon>Actinomycetota</taxon>
        <taxon>Actinomycetes</taxon>
        <taxon>Mycobacteriales</taxon>
        <taxon>Mycobacteriaceae</taxon>
        <taxon>Mycobacterium</taxon>
    </lineage>
</organism>
<evidence type="ECO:0000313" key="9">
    <source>
        <dbReference type="EMBL" id="TVS77916.1"/>
    </source>
</evidence>
<dbReference type="EC" id="2.3.1.-" evidence="6"/>
<keyword evidence="10" id="KW-1185">Reference proteome</keyword>
<reference evidence="9 10" key="1">
    <citation type="submission" date="2019-07" db="EMBL/GenBank/DDBJ databases">
        <title>New Mycobacterium species.</title>
        <authorList>
            <person name="Tortoli E."/>
            <person name="Ghielmetti G."/>
            <person name="Friedel U."/>
            <person name="Trovato A."/>
        </authorList>
    </citation>
    <scope>NUCLEOTIDE SEQUENCE [LARGE SCALE GENOMIC DNA]</scope>
    <source>
        <strain evidence="9 10">16-83</strain>
    </source>
</reference>
<evidence type="ECO:0000313" key="10">
    <source>
        <dbReference type="Proteomes" id="UP000320513"/>
    </source>
</evidence>
<dbReference type="SUPFAM" id="SSF52777">
    <property type="entry name" value="CoA-dependent acyltransferases"/>
    <property type="match status" value="1"/>
</dbReference>
<dbReference type="Proteomes" id="UP000320513">
    <property type="component" value="Unassembled WGS sequence"/>
</dbReference>
<dbReference type="InterPro" id="IPR011053">
    <property type="entry name" value="Single_hybrid_motif"/>
</dbReference>
<dbReference type="InterPro" id="IPR023213">
    <property type="entry name" value="CAT-like_dom_sf"/>
</dbReference>
<comment type="cofactor">
    <cofactor evidence="1 6">
        <name>(R)-lipoate</name>
        <dbReference type="ChEBI" id="CHEBI:83088"/>
    </cofactor>
</comment>
<dbReference type="InterPro" id="IPR000089">
    <property type="entry name" value="Biotin_lipoyl"/>
</dbReference>
<dbReference type="RefSeq" id="WP_144956933.1">
    <property type="nucleotide sequence ID" value="NZ_VMQU01000197.1"/>
</dbReference>
<evidence type="ECO:0000256" key="3">
    <source>
        <dbReference type="ARBA" id="ARBA00022679"/>
    </source>
</evidence>
<evidence type="ECO:0000256" key="4">
    <source>
        <dbReference type="ARBA" id="ARBA00022823"/>
    </source>
</evidence>
<dbReference type="InterPro" id="IPR036625">
    <property type="entry name" value="E3-bd_dom_sf"/>
</dbReference>
<evidence type="ECO:0000256" key="6">
    <source>
        <dbReference type="RuleBase" id="RU003423"/>
    </source>
</evidence>
<feature type="domain" description="Lipoyl-binding" evidence="7">
    <location>
        <begin position="5"/>
        <end position="80"/>
    </location>
</feature>
<dbReference type="PANTHER" id="PTHR43178:SF5">
    <property type="entry name" value="LIPOAMIDE ACYLTRANSFERASE COMPONENT OF BRANCHED-CHAIN ALPHA-KETO ACID DEHYDROGENASE COMPLEX, MITOCHONDRIAL"/>
    <property type="match status" value="1"/>
</dbReference>
<dbReference type="PROSITE" id="PS00189">
    <property type="entry name" value="LIPOYL"/>
    <property type="match status" value="1"/>
</dbReference>
<dbReference type="GO" id="GO:0031405">
    <property type="term" value="F:lipoic acid binding"/>
    <property type="evidence" value="ECO:0007669"/>
    <property type="project" value="TreeGrafter"/>
</dbReference>
<evidence type="ECO:0000256" key="2">
    <source>
        <dbReference type="ARBA" id="ARBA00007317"/>
    </source>
</evidence>
<accession>A0A557WXB2</accession>
<dbReference type="EMBL" id="VMQU01000197">
    <property type="protein sequence ID" value="TVS77916.1"/>
    <property type="molecule type" value="Genomic_DNA"/>
</dbReference>
<dbReference type="PROSITE" id="PS51826">
    <property type="entry name" value="PSBD"/>
    <property type="match status" value="1"/>
</dbReference>
<dbReference type="PROSITE" id="PS50968">
    <property type="entry name" value="BIOTINYL_LIPOYL"/>
    <property type="match status" value="1"/>
</dbReference>
<evidence type="ECO:0000256" key="5">
    <source>
        <dbReference type="ARBA" id="ARBA00023315"/>
    </source>
</evidence>
<dbReference type="InterPro" id="IPR050743">
    <property type="entry name" value="2-oxoacid_DH_E2_comp"/>
</dbReference>
<name>A0A557WXB2_9MYCO</name>
<dbReference type="GO" id="GO:0005737">
    <property type="term" value="C:cytoplasm"/>
    <property type="evidence" value="ECO:0007669"/>
    <property type="project" value="TreeGrafter"/>
</dbReference>
<keyword evidence="3 6" id="KW-0808">Transferase</keyword>
<dbReference type="CDD" id="cd06849">
    <property type="entry name" value="lipoyl_domain"/>
    <property type="match status" value="1"/>
</dbReference>
<dbReference type="Gene3D" id="3.30.559.10">
    <property type="entry name" value="Chloramphenicol acetyltransferase-like domain"/>
    <property type="match status" value="1"/>
</dbReference>
<dbReference type="Gene3D" id="4.10.320.10">
    <property type="entry name" value="E3-binding domain"/>
    <property type="match status" value="1"/>
</dbReference>
<comment type="similarity">
    <text evidence="2 6">Belongs to the 2-oxoacid dehydrogenase family.</text>
</comment>
<dbReference type="OrthoDB" id="9805770at2"/>
<evidence type="ECO:0000259" key="7">
    <source>
        <dbReference type="PROSITE" id="PS50968"/>
    </source>
</evidence>
<dbReference type="PANTHER" id="PTHR43178">
    <property type="entry name" value="DIHYDROLIPOAMIDE ACETYLTRANSFERASE COMPONENT OF PYRUVATE DEHYDROGENASE COMPLEX"/>
    <property type="match status" value="1"/>
</dbReference>
<gene>
    <name evidence="9" type="ORF">FPZ47_26010</name>
</gene>
<dbReference type="SUPFAM" id="SSF51230">
    <property type="entry name" value="Single hybrid motif"/>
    <property type="match status" value="1"/>
</dbReference>
<evidence type="ECO:0000256" key="1">
    <source>
        <dbReference type="ARBA" id="ARBA00001938"/>
    </source>
</evidence>
<dbReference type="GO" id="GO:0016407">
    <property type="term" value="F:acetyltransferase activity"/>
    <property type="evidence" value="ECO:0007669"/>
    <property type="project" value="TreeGrafter"/>
</dbReference>
<dbReference type="SUPFAM" id="SSF47005">
    <property type="entry name" value="Peripheral subunit-binding domain of 2-oxo acid dehydrogenase complex"/>
    <property type="match status" value="1"/>
</dbReference>
<dbReference type="Pfam" id="PF00198">
    <property type="entry name" value="2-oxoacid_dh"/>
    <property type="match status" value="1"/>
</dbReference>
<dbReference type="AlphaFoldDB" id="A0A557WXB2"/>
<dbReference type="Gene3D" id="2.40.50.100">
    <property type="match status" value="1"/>
</dbReference>
<keyword evidence="5 6" id="KW-0012">Acyltransferase</keyword>
<protein>
    <recommendedName>
        <fullName evidence="6">Dihydrolipoamide acetyltransferase component of pyruvate dehydrogenase complex</fullName>
        <ecNumber evidence="6">2.3.1.-</ecNumber>
    </recommendedName>
</protein>
<feature type="domain" description="Peripheral subunit-binding (PSBD)" evidence="8">
    <location>
        <begin position="125"/>
        <end position="162"/>
    </location>
</feature>
<dbReference type="Pfam" id="PF02817">
    <property type="entry name" value="E3_binding"/>
    <property type="match status" value="1"/>
</dbReference>
<dbReference type="InterPro" id="IPR001078">
    <property type="entry name" value="2-oxoacid_DH_actylTfrase"/>
</dbReference>
<keyword evidence="4 6" id="KW-0450">Lipoyl</keyword>
<comment type="caution">
    <text evidence="9">The sequence shown here is derived from an EMBL/GenBank/DDBJ whole genome shotgun (WGS) entry which is preliminary data.</text>
</comment>
<evidence type="ECO:0000259" key="8">
    <source>
        <dbReference type="PROSITE" id="PS51826"/>
    </source>
</evidence>
<dbReference type="InterPro" id="IPR003016">
    <property type="entry name" value="2-oxoA_DH_lipoyl-BS"/>
</dbReference>